<evidence type="ECO:0000313" key="2">
    <source>
        <dbReference type="EMBL" id="KAG8083046.1"/>
    </source>
</evidence>
<proteinExistence type="predicted"/>
<evidence type="ECO:0000256" key="1">
    <source>
        <dbReference type="SAM" id="MobiDB-lite"/>
    </source>
</evidence>
<feature type="compositionally biased region" description="Polar residues" evidence="1">
    <location>
        <begin position="24"/>
        <end position="33"/>
    </location>
</feature>
<dbReference type="Proteomes" id="UP000729402">
    <property type="component" value="Unassembled WGS sequence"/>
</dbReference>
<feature type="compositionally biased region" description="Pro residues" evidence="1">
    <location>
        <begin position="35"/>
        <end position="50"/>
    </location>
</feature>
<dbReference type="EMBL" id="JAAALK010000086">
    <property type="protein sequence ID" value="KAG8083046.1"/>
    <property type="molecule type" value="Genomic_DNA"/>
</dbReference>
<name>A0A8J5TLE3_ZIZPA</name>
<dbReference type="AlphaFoldDB" id="A0A8J5TLE3"/>
<gene>
    <name evidence="2" type="ORF">GUJ93_ZPchr0014g47403</name>
</gene>
<protein>
    <submittedName>
        <fullName evidence="2">Uncharacterized protein</fullName>
    </submittedName>
</protein>
<sequence length="77" mass="7912">MGEFSLRLSTSTTAATVMNDRFQSRSSATTGRSKPSPPDAPPGRIEPPPGARHGAMAAAAAAALYPAFWVSVSSPLP</sequence>
<reference evidence="2" key="2">
    <citation type="submission" date="2021-02" db="EMBL/GenBank/DDBJ databases">
        <authorList>
            <person name="Kimball J.A."/>
            <person name="Haas M.W."/>
            <person name="Macchietto M."/>
            <person name="Kono T."/>
            <person name="Duquette J."/>
            <person name="Shao M."/>
        </authorList>
    </citation>
    <scope>NUCLEOTIDE SEQUENCE</scope>
    <source>
        <tissue evidence="2">Fresh leaf tissue</tissue>
    </source>
</reference>
<evidence type="ECO:0000313" key="3">
    <source>
        <dbReference type="Proteomes" id="UP000729402"/>
    </source>
</evidence>
<reference evidence="2" key="1">
    <citation type="journal article" date="2021" name="bioRxiv">
        <title>Whole Genome Assembly and Annotation of Northern Wild Rice, Zizania palustris L., Supports a Whole Genome Duplication in the Zizania Genus.</title>
        <authorList>
            <person name="Haas M."/>
            <person name="Kono T."/>
            <person name="Macchietto M."/>
            <person name="Millas R."/>
            <person name="McGilp L."/>
            <person name="Shao M."/>
            <person name="Duquette J."/>
            <person name="Hirsch C.N."/>
            <person name="Kimball J."/>
        </authorList>
    </citation>
    <scope>NUCLEOTIDE SEQUENCE</scope>
    <source>
        <tissue evidence="2">Fresh leaf tissue</tissue>
    </source>
</reference>
<keyword evidence="3" id="KW-1185">Reference proteome</keyword>
<organism evidence="2 3">
    <name type="scientific">Zizania palustris</name>
    <name type="common">Northern wild rice</name>
    <dbReference type="NCBI Taxonomy" id="103762"/>
    <lineage>
        <taxon>Eukaryota</taxon>
        <taxon>Viridiplantae</taxon>
        <taxon>Streptophyta</taxon>
        <taxon>Embryophyta</taxon>
        <taxon>Tracheophyta</taxon>
        <taxon>Spermatophyta</taxon>
        <taxon>Magnoliopsida</taxon>
        <taxon>Liliopsida</taxon>
        <taxon>Poales</taxon>
        <taxon>Poaceae</taxon>
        <taxon>BOP clade</taxon>
        <taxon>Oryzoideae</taxon>
        <taxon>Oryzeae</taxon>
        <taxon>Zizaniinae</taxon>
        <taxon>Zizania</taxon>
    </lineage>
</organism>
<comment type="caution">
    <text evidence="2">The sequence shown here is derived from an EMBL/GenBank/DDBJ whole genome shotgun (WGS) entry which is preliminary data.</text>
</comment>
<accession>A0A8J5TLE3</accession>
<feature type="region of interest" description="Disordered" evidence="1">
    <location>
        <begin position="15"/>
        <end position="54"/>
    </location>
</feature>